<feature type="region of interest" description="Disordered" evidence="1">
    <location>
        <begin position="86"/>
        <end position="236"/>
    </location>
</feature>
<sequence>MDDFMGIEKMDKVDIAFSPGLIESFPQLRPIFARVIAEYAIVASHLLMMLHALSIVEMFAPPDTNPEPAAPPIIILSQFGNVRAAPHFQEPDPADQAVQPQLSTSSACHPTSRYNLRQGKVTAGTTTRPPNKPEPEPIHATISPTSSSSTYQPTSATGLTNRTTSSTHTRAMGSKASKLKAQASNGKLQPSVKKQDREQMKEPSNYYSHRSKSMRRNTAGTGGATRGAAGGASGVA</sequence>
<feature type="compositionally biased region" description="Low complexity" evidence="1">
    <location>
        <begin position="140"/>
        <end position="157"/>
    </location>
</feature>
<dbReference type="AlphaFoldDB" id="A0A6A5SSS7"/>
<evidence type="ECO:0000313" key="2">
    <source>
        <dbReference type="EMBL" id="KAF1940127.1"/>
    </source>
</evidence>
<feature type="compositionally biased region" description="Polar residues" evidence="1">
    <location>
        <begin position="98"/>
        <end position="115"/>
    </location>
</feature>
<evidence type="ECO:0000256" key="1">
    <source>
        <dbReference type="SAM" id="MobiDB-lite"/>
    </source>
</evidence>
<organism evidence="2 3">
    <name type="scientific">Clathrospora elynae</name>
    <dbReference type="NCBI Taxonomy" id="706981"/>
    <lineage>
        <taxon>Eukaryota</taxon>
        <taxon>Fungi</taxon>
        <taxon>Dikarya</taxon>
        <taxon>Ascomycota</taxon>
        <taxon>Pezizomycotina</taxon>
        <taxon>Dothideomycetes</taxon>
        <taxon>Pleosporomycetidae</taxon>
        <taxon>Pleosporales</taxon>
        <taxon>Diademaceae</taxon>
        <taxon>Clathrospora</taxon>
    </lineage>
</organism>
<evidence type="ECO:0000313" key="3">
    <source>
        <dbReference type="Proteomes" id="UP000800038"/>
    </source>
</evidence>
<name>A0A6A5SSS7_9PLEO</name>
<keyword evidence="3" id="KW-1185">Reference proteome</keyword>
<feature type="compositionally biased region" description="Polar residues" evidence="1">
    <location>
        <begin position="158"/>
        <end position="169"/>
    </location>
</feature>
<dbReference type="EMBL" id="ML976068">
    <property type="protein sequence ID" value="KAF1940127.1"/>
    <property type="molecule type" value="Genomic_DNA"/>
</dbReference>
<gene>
    <name evidence="2" type="ORF">EJ02DRAFT_239479</name>
</gene>
<reference evidence="2" key="1">
    <citation type="journal article" date="2020" name="Stud. Mycol.">
        <title>101 Dothideomycetes genomes: a test case for predicting lifestyles and emergence of pathogens.</title>
        <authorList>
            <person name="Haridas S."/>
            <person name="Albert R."/>
            <person name="Binder M."/>
            <person name="Bloem J."/>
            <person name="Labutti K."/>
            <person name="Salamov A."/>
            <person name="Andreopoulos B."/>
            <person name="Baker S."/>
            <person name="Barry K."/>
            <person name="Bills G."/>
            <person name="Bluhm B."/>
            <person name="Cannon C."/>
            <person name="Castanera R."/>
            <person name="Culley D."/>
            <person name="Daum C."/>
            <person name="Ezra D."/>
            <person name="Gonzalez J."/>
            <person name="Henrissat B."/>
            <person name="Kuo A."/>
            <person name="Liang C."/>
            <person name="Lipzen A."/>
            <person name="Lutzoni F."/>
            <person name="Magnuson J."/>
            <person name="Mondo S."/>
            <person name="Nolan M."/>
            <person name="Ohm R."/>
            <person name="Pangilinan J."/>
            <person name="Park H.-J."/>
            <person name="Ramirez L."/>
            <person name="Alfaro M."/>
            <person name="Sun H."/>
            <person name="Tritt A."/>
            <person name="Yoshinaga Y."/>
            <person name="Zwiers L.-H."/>
            <person name="Turgeon B."/>
            <person name="Goodwin S."/>
            <person name="Spatafora J."/>
            <person name="Crous P."/>
            <person name="Grigoriev I."/>
        </authorList>
    </citation>
    <scope>NUCLEOTIDE SEQUENCE</scope>
    <source>
        <strain evidence="2">CBS 161.51</strain>
    </source>
</reference>
<accession>A0A6A5SSS7</accession>
<protein>
    <submittedName>
        <fullName evidence="2">Uncharacterized protein</fullName>
    </submittedName>
</protein>
<dbReference type="Proteomes" id="UP000800038">
    <property type="component" value="Unassembled WGS sequence"/>
</dbReference>
<feature type="compositionally biased region" description="Gly residues" evidence="1">
    <location>
        <begin position="220"/>
        <end position="236"/>
    </location>
</feature>
<dbReference type="OrthoDB" id="3788029at2759"/>
<proteinExistence type="predicted"/>